<proteinExistence type="predicted"/>
<dbReference type="EMBL" id="LAZR01067829">
    <property type="protein sequence ID" value="KKK50818.1"/>
    <property type="molecule type" value="Genomic_DNA"/>
</dbReference>
<comment type="caution">
    <text evidence="1">The sequence shown here is derived from an EMBL/GenBank/DDBJ whole genome shotgun (WGS) entry which is preliminary data.</text>
</comment>
<protein>
    <submittedName>
        <fullName evidence="1">Uncharacterized protein</fullName>
    </submittedName>
</protein>
<sequence length="21" mass="2354">MTIFSVDDFRDWPPGVSDGLV</sequence>
<dbReference type="EMBL" id="LAZR01013299">
    <property type="protein sequence ID" value="KKM22609.1"/>
    <property type="molecule type" value="Genomic_DNA"/>
</dbReference>
<reference evidence="1" key="1">
    <citation type="journal article" date="2015" name="Nature">
        <title>Complex archaea that bridge the gap between prokaryotes and eukaryotes.</title>
        <authorList>
            <person name="Spang A."/>
            <person name="Saw J.H."/>
            <person name="Jorgensen S.L."/>
            <person name="Zaremba-Niedzwiedzka K."/>
            <person name="Martijn J."/>
            <person name="Lind A.E."/>
            <person name="van Eijk R."/>
            <person name="Schleper C."/>
            <person name="Guy L."/>
            <person name="Ettema T.J."/>
        </authorList>
    </citation>
    <scope>NUCLEOTIDE SEQUENCE</scope>
</reference>
<gene>
    <name evidence="2" type="ORF">LCGC14_1623600</name>
    <name evidence="1" type="ORF">LCGC14_3121250</name>
</gene>
<evidence type="ECO:0000313" key="2">
    <source>
        <dbReference type="EMBL" id="KKM22609.1"/>
    </source>
</evidence>
<accession>A0A0F8W2I0</accession>
<dbReference type="AlphaFoldDB" id="A0A0F8W2I0"/>
<name>A0A0F8W2I0_9ZZZZ</name>
<organism evidence="1">
    <name type="scientific">marine sediment metagenome</name>
    <dbReference type="NCBI Taxonomy" id="412755"/>
    <lineage>
        <taxon>unclassified sequences</taxon>
        <taxon>metagenomes</taxon>
        <taxon>ecological metagenomes</taxon>
    </lineage>
</organism>
<feature type="non-terminal residue" evidence="1">
    <location>
        <position position="21"/>
    </location>
</feature>
<evidence type="ECO:0000313" key="1">
    <source>
        <dbReference type="EMBL" id="KKK50818.1"/>
    </source>
</evidence>